<keyword evidence="6" id="KW-1185">Reference proteome</keyword>
<proteinExistence type="predicted"/>
<protein>
    <submittedName>
        <fullName evidence="5">OmpA family protein</fullName>
    </submittedName>
</protein>
<evidence type="ECO:0000259" key="4">
    <source>
        <dbReference type="PROSITE" id="PS51123"/>
    </source>
</evidence>
<feature type="region of interest" description="Disordered" evidence="2">
    <location>
        <begin position="89"/>
        <end position="174"/>
    </location>
</feature>
<dbReference type="InterPro" id="IPR050330">
    <property type="entry name" value="Bact_OuterMem_StrucFunc"/>
</dbReference>
<dbReference type="RefSeq" id="WP_191073988.1">
    <property type="nucleotide sequence ID" value="NZ_JACTAG010000001.1"/>
</dbReference>
<dbReference type="Proteomes" id="UP000635142">
    <property type="component" value="Unassembled WGS sequence"/>
</dbReference>
<evidence type="ECO:0000313" key="6">
    <source>
        <dbReference type="Proteomes" id="UP000635142"/>
    </source>
</evidence>
<keyword evidence="1" id="KW-0472">Membrane</keyword>
<gene>
    <name evidence="5" type="ORF">H9Q16_03585</name>
</gene>
<dbReference type="GO" id="GO:0016020">
    <property type="term" value="C:membrane"/>
    <property type="evidence" value="ECO:0007669"/>
    <property type="project" value="UniProtKB-UniRule"/>
</dbReference>
<dbReference type="Pfam" id="PF00691">
    <property type="entry name" value="OmpA"/>
    <property type="match status" value="1"/>
</dbReference>
<evidence type="ECO:0000256" key="2">
    <source>
        <dbReference type="SAM" id="MobiDB-lite"/>
    </source>
</evidence>
<comment type="caution">
    <text evidence="5">The sequence shown here is derived from an EMBL/GenBank/DDBJ whole genome shotgun (WGS) entry which is preliminary data.</text>
</comment>
<dbReference type="Gene3D" id="3.30.1330.60">
    <property type="entry name" value="OmpA-like domain"/>
    <property type="match status" value="1"/>
</dbReference>
<name>A0A927HDM6_9RHOB</name>
<dbReference type="SUPFAM" id="SSF103088">
    <property type="entry name" value="OmpA-like"/>
    <property type="match status" value="1"/>
</dbReference>
<dbReference type="PANTHER" id="PTHR30329:SF21">
    <property type="entry name" value="LIPOPROTEIN YIAD-RELATED"/>
    <property type="match status" value="1"/>
</dbReference>
<organism evidence="5 6">
    <name type="scientific">Sulfitobacter aestuariivivens</name>
    <dbReference type="NCBI Taxonomy" id="2766981"/>
    <lineage>
        <taxon>Bacteria</taxon>
        <taxon>Pseudomonadati</taxon>
        <taxon>Pseudomonadota</taxon>
        <taxon>Alphaproteobacteria</taxon>
        <taxon>Rhodobacterales</taxon>
        <taxon>Roseobacteraceae</taxon>
        <taxon>Sulfitobacter</taxon>
    </lineage>
</organism>
<evidence type="ECO:0000256" key="3">
    <source>
        <dbReference type="SAM" id="SignalP"/>
    </source>
</evidence>
<dbReference type="CDD" id="cd07185">
    <property type="entry name" value="OmpA_C-like"/>
    <property type="match status" value="1"/>
</dbReference>
<feature type="compositionally biased region" description="Low complexity" evidence="2">
    <location>
        <begin position="95"/>
        <end position="128"/>
    </location>
</feature>
<feature type="chain" id="PRO_5037065950" evidence="3">
    <location>
        <begin position="26"/>
        <end position="466"/>
    </location>
</feature>
<feature type="domain" description="OmpA-like" evidence="4">
    <location>
        <begin position="344"/>
        <end position="466"/>
    </location>
</feature>
<dbReference type="EMBL" id="JACTAG010000001">
    <property type="protein sequence ID" value="MBD3662996.1"/>
    <property type="molecule type" value="Genomic_DNA"/>
</dbReference>
<dbReference type="AlphaFoldDB" id="A0A927HDM6"/>
<reference evidence="5" key="1">
    <citation type="submission" date="2020-08" db="EMBL/GenBank/DDBJ databases">
        <title>Sulfitobacter aestuariivivens sp. nov., isolated from a tidal flat.</title>
        <authorList>
            <person name="Park S."/>
            <person name="Yoon J.-H."/>
        </authorList>
    </citation>
    <scope>NUCLEOTIDE SEQUENCE</scope>
    <source>
        <strain evidence="5">TSTF-M16</strain>
    </source>
</reference>
<feature type="signal peptide" evidence="3">
    <location>
        <begin position="1"/>
        <end position="25"/>
    </location>
</feature>
<keyword evidence="3" id="KW-0732">Signal</keyword>
<evidence type="ECO:0000256" key="1">
    <source>
        <dbReference type="PROSITE-ProRule" id="PRU00473"/>
    </source>
</evidence>
<dbReference type="InterPro" id="IPR036737">
    <property type="entry name" value="OmpA-like_sf"/>
</dbReference>
<dbReference type="InterPro" id="IPR006665">
    <property type="entry name" value="OmpA-like"/>
</dbReference>
<evidence type="ECO:0000313" key="5">
    <source>
        <dbReference type="EMBL" id="MBD3662996.1"/>
    </source>
</evidence>
<accession>A0A927HDM6</accession>
<sequence length="466" mass="49529">MKKLLNSTASLTLSLALAIPTGGFAQSELPNCAGTDVQEVFPCKLVVGGVVGSRDVLRQVRLNVQEAKVRAENEGRAFTPADVRAIVDGTPGVVAGPAPAPQATAQAPQPQAPAAQPRSQQQAPAAAASSEGRDSAQIETEQVTEEGVRGSDEEFATAVTGEGRTETQATDGDDGLSKFEKALLLGLGAVAVGSVLKNGDRIVSRTGDRVVVENPNGELRVLKNDDALIRRPGDEVQTETYRDGSTRTIVTKSDGSQVITIRAGNGAVIRRVNVDAQGNRVVLFDDTVQEQEVIVSELPQIQQQTQTFGTSTEEELRAALASQMLGDQNRQFSLRQIRDIQQVRALAPEVELDAVQFATGSAAILPEQARSLARIGTALSDLVARDPRTVILVEGHTDAVGDATYNLALSDRRAETVALALTEYFNVPPENMITQGYGESSLKVPTLDAEVANRRAVVRNITGLLR</sequence>
<dbReference type="PANTHER" id="PTHR30329">
    <property type="entry name" value="STATOR ELEMENT OF FLAGELLAR MOTOR COMPLEX"/>
    <property type="match status" value="1"/>
</dbReference>
<dbReference type="PROSITE" id="PS51123">
    <property type="entry name" value="OMPA_2"/>
    <property type="match status" value="1"/>
</dbReference>